<proteinExistence type="predicted"/>
<dbReference type="RefSeq" id="WP_317021256.1">
    <property type="nucleotide sequence ID" value="NZ_CP136513.1"/>
</dbReference>
<dbReference type="EMBL" id="CP136513">
    <property type="protein sequence ID" value="WOD19084.1"/>
    <property type="molecule type" value="Genomic_DNA"/>
</dbReference>
<name>A0ABZ0EPI8_9BURK</name>
<organism evidence="2 3">
    <name type="scientific">Paraburkholderia kirstenboschensis</name>
    <dbReference type="NCBI Taxonomy" id="1245436"/>
    <lineage>
        <taxon>Bacteria</taxon>
        <taxon>Pseudomonadati</taxon>
        <taxon>Pseudomonadota</taxon>
        <taxon>Betaproteobacteria</taxon>
        <taxon>Burkholderiales</taxon>
        <taxon>Burkholderiaceae</taxon>
        <taxon>Paraburkholderia</taxon>
    </lineage>
</organism>
<protein>
    <submittedName>
        <fullName evidence="2">Uncharacterized protein</fullName>
    </submittedName>
</protein>
<keyword evidence="1" id="KW-0732">Signal</keyword>
<keyword evidence="3" id="KW-1185">Reference proteome</keyword>
<reference evidence="2 3" key="1">
    <citation type="submission" date="2023-10" db="EMBL/GenBank/DDBJ databases">
        <title>Surface-active antibiotics is a multifunctional adaptation for post-fire microbes.</title>
        <authorList>
            <person name="Liu M.D."/>
            <person name="Du Y."/>
            <person name="Koupaei S.K."/>
            <person name="Kim N.R."/>
            <person name="Zhang W."/>
            <person name="Traxler M.F."/>
        </authorList>
    </citation>
    <scope>NUCLEOTIDE SEQUENCE [LARGE SCALE GENOMIC DNA]</scope>
    <source>
        <strain evidence="2 3">F3</strain>
    </source>
</reference>
<feature type="chain" id="PRO_5046999318" evidence="1">
    <location>
        <begin position="19"/>
        <end position="183"/>
    </location>
</feature>
<feature type="signal peptide" evidence="1">
    <location>
        <begin position="1"/>
        <end position="18"/>
    </location>
</feature>
<accession>A0ABZ0EPI8</accession>
<evidence type="ECO:0000256" key="1">
    <source>
        <dbReference type="SAM" id="SignalP"/>
    </source>
</evidence>
<sequence>MKRFLLLLSLISAHYCQAAQVNSLATAEAKCAMNGAFSEATDRRIFICSNGFWQDGATLDQTNIEFSTAATYHGEKLFKPGFSSVQWVGVPFFFSSSNTTHPAKNSKTSNATPSDRQHHLMVDGKVSRITKNTAHVILNLTVADFAHTWRTHIDTTVRLGTRAAVAKDDAGIEYLIAVNMAPQ</sequence>
<dbReference type="Proteomes" id="UP001302652">
    <property type="component" value="Chromosome 1"/>
</dbReference>
<gene>
    <name evidence="2" type="ORF">RW095_22740</name>
</gene>
<evidence type="ECO:0000313" key="2">
    <source>
        <dbReference type="EMBL" id="WOD19084.1"/>
    </source>
</evidence>
<evidence type="ECO:0000313" key="3">
    <source>
        <dbReference type="Proteomes" id="UP001302652"/>
    </source>
</evidence>